<dbReference type="Pfam" id="PF02518">
    <property type="entry name" value="HATPase_c"/>
    <property type="match status" value="1"/>
</dbReference>
<evidence type="ECO:0000256" key="11">
    <source>
        <dbReference type="SAM" id="MobiDB-lite"/>
    </source>
</evidence>
<feature type="region of interest" description="Disordered" evidence="11">
    <location>
        <begin position="597"/>
        <end position="624"/>
    </location>
</feature>
<dbReference type="CDD" id="cd00082">
    <property type="entry name" value="HisKA"/>
    <property type="match status" value="1"/>
</dbReference>
<dbReference type="PROSITE" id="PS50113">
    <property type="entry name" value="PAC"/>
    <property type="match status" value="1"/>
</dbReference>
<dbReference type="InterPro" id="IPR036890">
    <property type="entry name" value="HATPase_C_sf"/>
</dbReference>
<dbReference type="InterPro" id="IPR003661">
    <property type="entry name" value="HisK_dim/P_dom"/>
</dbReference>
<evidence type="ECO:0000256" key="8">
    <source>
        <dbReference type="ARBA" id="ARBA00023012"/>
    </source>
</evidence>
<dbReference type="SMART" id="SM00388">
    <property type="entry name" value="HisKA"/>
    <property type="match status" value="1"/>
</dbReference>
<feature type="domain" description="PAC" evidence="16">
    <location>
        <begin position="181"/>
        <end position="233"/>
    </location>
</feature>
<dbReference type="SMART" id="SM00448">
    <property type="entry name" value="REC"/>
    <property type="match status" value="1"/>
</dbReference>
<dbReference type="Pfam" id="PF00072">
    <property type="entry name" value="Response_reg"/>
    <property type="match status" value="1"/>
</dbReference>
<accession>A0A1T4Y3U0</accession>
<keyword evidence="6" id="KW-0418">Kinase</keyword>
<keyword evidence="12" id="KW-0812">Transmembrane</keyword>
<evidence type="ECO:0000256" key="1">
    <source>
        <dbReference type="ARBA" id="ARBA00000085"/>
    </source>
</evidence>
<dbReference type="PROSITE" id="PS50110">
    <property type="entry name" value="RESPONSE_REGULATORY"/>
    <property type="match status" value="1"/>
</dbReference>
<feature type="modified residue" description="4-aspartylphosphate" evidence="9">
    <location>
        <position position="674"/>
    </location>
</feature>
<dbReference type="SMART" id="SM00086">
    <property type="entry name" value="PAC"/>
    <property type="match status" value="2"/>
</dbReference>
<dbReference type="PROSITE" id="PS50112">
    <property type="entry name" value="PAS"/>
    <property type="match status" value="2"/>
</dbReference>
<dbReference type="InterPro" id="IPR005467">
    <property type="entry name" value="His_kinase_dom"/>
</dbReference>
<dbReference type="InterPro" id="IPR001610">
    <property type="entry name" value="PAC"/>
</dbReference>
<feature type="domain" description="Histidine kinase" evidence="13">
    <location>
        <begin position="379"/>
        <end position="600"/>
    </location>
</feature>
<dbReference type="CDD" id="cd00130">
    <property type="entry name" value="PAS"/>
    <property type="match status" value="2"/>
</dbReference>
<dbReference type="SMART" id="SM00091">
    <property type="entry name" value="PAS"/>
    <property type="match status" value="2"/>
</dbReference>
<feature type="domain" description="Response regulatory" evidence="14">
    <location>
        <begin position="625"/>
        <end position="744"/>
    </location>
</feature>
<dbReference type="InterPro" id="IPR013655">
    <property type="entry name" value="PAS_fold_3"/>
</dbReference>
<dbReference type="Gene3D" id="1.10.287.130">
    <property type="match status" value="1"/>
</dbReference>
<evidence type="ECO:0000259" key="13">
    <source>
        <dbReference type="PROSITE" id="PS50109"/>
    </source>
</evidence>
<feature type="domain" description="PAS" evidence="15">
    <location>
        <begin position="234"/>
        <end position="306"/>
    </location>
</feature>
<dbReference type="PRINTS" id="PR00344">
    <property type="entry name" value="BCTRLSENSOR"/>
</dbReference>
<dbReference type="Pfam" id="PF00512">
    <property type="entry name" value="HisKA"/>
    <property type="match status" value="1"/>
</dbReference>
<evidence type="ECO:0000256" key="2">
    <source>
        <dbReference type="ARBA" id="ARBA00012438"/>
    </source>
</evidence>
<dbReference type="Gene3D" id="3.40.50.2300">
    <property type="match status" value="1"/>
</dbReference>
<dbReference type="GO" id="GO:0006355">
    <property type="term" value="P:regulation of DNA-templated transcription"/>
    <property type="evidence" value="ECO:0007669"/>
    <property type="project" value="InterPro"/>
</dbReference>
<dbReference type="CDD" id="cd17546">
    <property type="entry name" value="REC_hyHK_CKI1_RcsC-like"/>
    <property type="match status" value="1"/>
</dbReference>
<evidence type="ECO:0000313" key="17">
    <source>
        <dbReference type="EMBL" id="SKA96487.1"/>
    </source>
</evidence>
<dbReference type="InterPro" id="IPR003594">
    <property type="entry name" value="HATPase_dom"/>
</dbReference>
<evidence type="ECO:0000256" key="12">
    <source>
        <dbReference type="SAM" id="Phobius"/>
    </source>
</evidence>
<evidence type="ECO:0000259" key="14">
    <source>
        <dbReference type="PROSITE" id="PS50110"/>
    </source>
</evidence>
<dbReference type="InterPro" id="IPR000014">
    <property type="entry name" value="PAS"/>
</dbReference>
<dbReference type="Proteomes" id="UP000190027">
    <property type="component" value="Unassembled WGS sequence"/>
</dbReference>
<dbReference type="SMART" id="SM00387">
    <property type="entry name" value="HATPase_c"/>
    <property type="match status" value="1"/>
</dbReference>
<organism evidence="17 18">
    <name type="scientific">Paucidesulfovibrio gracilis DSM 16080</name>
    <dbReference type="NCBI Taxonomy" id="1121449"/>
    <lineage>
        <taxon>Bacteria</taxon>
        <taxon>Pseudomonadati</taxon>
        <taxon>Thermodesulfobacteriota</taxon>
        <taxon>Desulfovibrionia</taxon>
        <taxon>Desulfovibrionales</taxon>
        <taxon>Desulfovibrionaceae</taxon>
        <taxon>Paucidesulfovibrio</taxon>
    </lineage>
</organism>
<evidence type="ECO:0000259" key="16">
    <source>
        <dbReference type="PROSITE" id="PS50113"/>
    </source>
</evidence>
<keyword evidence="12" id="KW-0472">Membrane</keyword>
<keyword evidence="7" id="KW-0067">ATP-binding</keyword>
<dbReference type="InterPro" id="IPR000700">
    <property type="entry name" value="PAS-assoc_C"/>
</dbReference>
<dbReference type="SUPFAM" id="SSF47384">
    <property type="entry name" value="Homodimeric domain of signal transducing histidine kinase"/>
    <property type="match status" value="1"/>
</dbReference>
<dbReference type="EC" id="2.7.13.3" evidence="2"/>
<keyword evidence="3 9" id="KW-0597">Phosphoprotein</keyword>
<sequence>MLCAVLLLLPGHGHARGMGNESPRHLNSQAASQPAPLMQAALPDGTGKRLGTDATLPLQRNSAFGRLVFRVGGAGGVILVLLLLWNWRLNKEVRRRRRTEDALARAERELREVYEHVPVGIFKTTADGRILSVNHEMLRISGYHDLDEVQHSAKSLADGWYLDHSDRQRLLDILLQQGEVTEFLYRARRRDGELIWISQSARLTRNEDGTPAFISGFALDATARIDALGKLRRSETRLKAIVENSPYAILTMDDELRLDIPLDSPTVERITSYRSHELRGQFFVDYVHPEDALRVDYELRRFLASPGESVTIQCRWRARNGQWRHMETHGVNFKNNEDYAGVLFIFRDITNQIEAKERLIQARLAAENADRAKSEFLASMSHEIRTPMNAILGMADVLSESELTEEQQSYVELFRNAGEGLMSLIDDILDLSKVEAGQVVLEHIAYSLPELVEKLAHIMGIRARRNKVQLHTELDPELPETLVGDPGRLRQILANLLSNAVKFTHEGSIELTARRERQTEAPDQVRFTVRDTGIGIPPNKIKDIFESFVQADASTTRQYGGTGLGLTISQRLVQLMGGRIWVESQEGRGSAFHVTIPLQEPPGAEKKEPPPSPTQELEESIPPGNVLLVEDTESNRTLIRAYLEPTRLQLDMAENGAKGVEKFTANQYDLVLMDMQLPVMSGYDAVRAIRRLEEEEARSRTPVFALTAFALKGDAEKCLEAGCDLHLAKPVLREELLRIILEWLTKK</sequence>
<keyword evidence="8" id="KW-0902">Two-component regulatory system</keyword>
<keyword evidence="5" id="KW-0547">Nucleotide-binding</keyword>
<dbReference type="FunFam" id="1.10.287.130:FF:000002">
    <property type="entry name" value="Two-component osmosensing histidine kinase"/>
    <property type="match status" value="1"/>
</dbReference>
<dbReference type="STRING" id="1121449.SAMN02745704_02735"/>
<feature type="coiled-coil region" evidence="10">
    <location>
        <begin position="89"/>
        <end position="116"/>
    </location>
</feature>
<dbReference type="Pfam" id="PF00989">
    <property type="entry name" value="PAS"/>
    <property type="match status" value="1"/>
</dbReference>
<dbReference type="InterPro" id="IPR001789">
    <property type="entry name" value="Sig_transdc_resp-reg_receiver"/>
</dbReference>
<keyword evidence="4" id="KW-0808">Transferase</keyword>
<reference evidence="17 18" key="1">
    <citation type="submission" date="2017-02" db="EMBL/GenBank/DDBJ databases">
        <authorList>
            <person name="Peterson S.W."/>
        </authorList>
    </citation>
    <scope>NUCLEOTIDE SEQUENCE [LARGE SCALE GENOMIC DNA]</scope>
    <source>
        <strain evidence="17 18">DSM 16080</strain>
    </source>
</reference>
<dbReference type="InterPro" id="IPR013767">
    <property type="entry name" value="PAS_fold"/>
</dbReference>
<dbReference type="PROSITE" id="PS50109">
    <property type="entry name" value="HIS_KIN"/>
    <property type="match status" value="1"/>
</dbReference>
<dbReference type="SUPFAM" id="SSF52172">
    <property type="entry name" value="CheY-like"/>
    <property type="match status" value="1"/>
</dbReference>
<evidence type="ECO:0000259" key="15">
    <source>
        <dbReference type="PROSITE" id="PS50112"/>
    </source>
</evidence>
<gene>
    <name evidence="17" type="ORF">SAMN02745704_02735</name>
</gene>
<dbReference type="Gene3D" id="3.30.565.10">
    <property type="entry name" value="Histidine kinase-like ATPase, C-terminal domain"/>
    <property type="match status" value="1"/>
</dbReference>
<dbReference type="PANTHER" id="PTHR45339">
    <property type="entry name" value="HYBRID SIGNAL TRANSDUCTION HISTIDINE KINASE J"/>
    <property type="match status" value="1"/>
</dbReference>
<evidence type="ECO:0000256" key="5">
    <source>
        <dbReference type="ARBA" id="ARBA00022741"/>
    </source>
</evidence>
<dbReference type="InterPro" id="IPR004358">
    <property type="entry name" value="Sig_transdc_His_kin-like_C"/>
</dbReference>
<protein>
    <recommendedName>
        <fullName evidence="2">histidine kinase</fullName>
        <ecNumber evidence="2">2.7.13.3</ecNumber>
    </recommendedName>
</protein>
<dbReference type="SUPFAM" id="SSF55785">
    <property type="entry name" value="PYP-like sensor domain (PAS domain)"/>
    <property type="match status" value="2"/>
</dbReference>
<evidence type="ECO:0000256" key="10">
    <source>
        <dbReference type="SAM" id="Coils"/>
    </source>
</evidence>
<comment type="catalytic activity">
    <reaction evidence="1">
        <text>ATP + protein L-histidine = ADP + protein N-phospho-L-histidine.</text>
        <dbReference type="EC" id="2.7.13.3"/>
    </reaction>
</comment>
<evidence type="ECO:0000256" key="9">
    <source>
        <dbReference type="PROSITE-ProRule" id="PRU00169"/>
    </source>
</evidence>
<dbReference type="SUPFAM" id="SSF55874">
    <property type="entry name" value="ATPase domain of HSP90 chaperone/DNA topoisomerase II/histidine kinase"/>
    <property type="match status" value="1"/>
</dbReference>
<evidence type="ECO:0000313" key="18">
    <source>
        <dbReference type="Proteomes" id="UP000190027"/>
    </source>
</evidence>
<dbReference type="FunFam" id="3.30.565.10:FF:000078">
    <property type="entry name" value="Two-component sensor histidine kinase"/>
    <property type="match status" value="1"/>
</dbReference>
<feature type="domain" description="PAS" evidence="15">
    <location>
        <begin position="106"/>
        <end position="143"/>
    </location>
</feature>
<keyword evidence="12" id="KW-1133">Transmembrane helix</keyword>
<evidence type="ECO:0000256" key="7">
    <source>
        <dbReference type="ARBA" id="ARBA00022840"/>
    </source>
</evidence>
<dbReference type="PANTHER" id="PTHR45339:SF1">
    <property type="entry name" value="HYBRID SIGNAL TRANSDUCTION HISTIDINE KINASE J"/>
    <property type="match status" value="1"/>
</dbReference>
<feature type="transmembrane region" description="Helical" evidence="12">
    <location>
        <begin position="67"/>
        <end position="87"/>
    </location>
</feature>
<keyword evidence="10" id="KW-0175">Coiled coil</keyword>
<evidence type="ECO:0000256" key="3">
    <source>
        <dbReference type="ARBA" id="ARBA00022553"/>
    </source>
</evidence>
<dbReference type="NCBIfam" id="TIGR00229">
    <property type="entry name" value="sensory_box"/>
    <property type="match status" value="2"/>
</dbReference>
<evidence type="ECO:0000256" key="4">
    <source>
        <dbReference type="ARBA" id="ARBA00022679"/>
    </source>
</evidence>
<dbReference type="GO" id="GO:0000155">
    <property type="term" value="F:phosphorelay sensor kinase activity"/>
    <property type="evidence" value="ECO:0007669"/>
    <property type="project" value="InterPro"/>
</dbReference>
<dbReference type="Pfam" id="PF08447">
    <property type="entry name" value="PAS_3"/>
    <property type="match status" value="1"/>
</dbReference>
<keyword evidence="18" id="KW-1185">Reference proteome</keyword>
<evidence type="ECO:0000256" key="6">
    <source>
        <dbReference type="ARBA" id="ARBA00022777"/>
    </source>
</evidence>
<dbReference type="Gene3D" id="3.30.450.20">
    <property type="entry name" value="PAS domain"/>
    <property type="match status" value="2"/>
</dbReference>
<name>A0A1T4Y3U0_9BACT</name>
<dbReference type="GO" id="GO:0005524">
    <property type="term" value="F:ATP binding"/>
    <property type="evidence" value="ECO:0007669"/>
    <property type="project" value="UniProtKB-KW"/>
</dbReference>
<dbReference type="InterPro" id="IPR011006">
    <property type="entry name" value="CheY-like_superfamily"/>
</dbReference>
<proteinExistence type="predicted"/>
<dbReference type="CDD" id="cd16922">
    <property type="entry name" value="HATPase_EvgS-ArcB-TorS-like"/>
    <property type="match status" value="1"/>
</dbReference>
<dbReference type="AlphaFoldDB" id="A0A1T4Y3U0"/>
<dbReference type="EMBL" id="FUYC01000026">
    <property type="protein sequence ID" value="SKA96487.1"/>
    <property type="molecule type" value="Genomic_DNA"/>
</dbReference>
<dbReference type="InterPro" id="IPR036097">
    <property type="entry name" value="HisK_dim/P_sf"/>
</dbReference>
<dbReference type="InterPro" id="IPR035965">
    <property type="entry name" value="PAS-like_dom_sf"/>
</dbReference>